<dbReference type="InterPro" id="IPR021309">
    <property type="entry name" value="YgaP-like_TM"/>
</dbReference>
<dbReference type="InterPro" id="IPR001763">
    <property type="entry name" value="Rhodanese-like_dom"/>
</dbReference>
<keyword evidence="2" id="KW-0808">Transferase</keyword>
<dbReference type="Gene3D" id="3.40.250.10">
    <property type="entry name" value="Rhodanese-like domain"/>
    <property type="match status" value="1"/>
</dbReference>
<protein>
    <submittedName>
        <fullName evidence="2">Sulfurtransferase</fullName>
    </submittedName>
</protein>
<dbReference type="Pfam" id="PF11127">
    <property type="entry name" value="YgaP-like_TM"/>
    <property type="match status" value="1"/>
</dbReference>
<dbReference type="AlphaFoldDB" id="A0A4Y4DQS8"/>
<dbReference type="PANTHER" id="PTHR44086:SF13">
    <property type="entry name" value="THIOSULFATE SULFURTRANSFERASE PSPE"/>
    <property type="match status" value="1"/>
</dbReference>
<dbReference type="SMART" id="SM00450">
    <property type="entry name" value="RHOD"/>
    <property type="match status" value="1"/>
</dbReference>
<gene>
    <name evidence="2" type="ORF">AUR04nite_28280</name>
</gene>
<feature type="domain" description="Rhodanese" evidence="1">
    <location>
        <begin position="19"/>
        <end position="109"/>
    </location>
</feature>
<dbReference type="GO" id="GO:0004792">
    <property type="term" value="F:thiosulfate-cyanide sulfurtransferase activity"/>
    <property type="evidence" value="ECO:0007669"/>
    <property type="project" value="TreeGrafter"/>
</dbReference>
<dbReference type="RefSeq" id="WP_141366285.1">
    <property type="nucleotide sequence ID" value="NZ_BAAAJL010000016.1"/>
</dbReference>
<name>A0A4Y4DQS8_GLUUR</name>
<proteinExistence type="predicted"/>
<dbReference type="InterPro" id="IPR036873">
    <property type="entry name" value="Rhodanese-like_dom_sf"/>
</dbReference>
<dbReference type="CDD" id="cd00158">
    <property type="entry name" value="RHOD"/>
    <property type="match status" value="1"/>
</dbReference>
<evidence type="ECO:0000259" key="1">
    <source>
        <dbReference type="PROSITE" id="PS50206"/>
    </source>
</evidence>
<dbReference type="OrthoDB" id="9800872at2"/>
<evidence type="ECO:0000313" key="2">
    <source>
        <dbReference type="EMBL" id="GED07296.1"/>
    </source>
</evidence>
<dbReference type="Gene3D" id="6.10.140.1340">
    <property type="match status" value="1"/>
</dbReference>
<reference evidence="2 3" key="1">
    <citation type="submission" date="2019-06" db="EMBL/GenBank/DDBJ databases">
        <title>Whole genome shotgun sequence of Glutamicibacter uratoxydans NBRC 15515.</title>
        <authorList>
            <person name="Hosoyama A."/>
            <person name="Uohara A."/>
            <person name="Ohji S."/>
            <person name="Ichikawa N."/>
        </authorList>
    </citation>
    <scope>NUCLEOTIDE SEQUENCE [LARGE SCALE GENOMIC DNA]</scope>
    <source>
        <strain evidence="2 3">NBRC 15515</strain>
    </source>
</reference>
<dbReference type="Pfam" id="PF00581">
    <property type="entry name" value="Rhodanese"/>
    <property type="match status" value="1"/>
</dbReference>
<dbReference type="PANTHER" id="PTHR44086">
    <property type="entry name" value="THIOSULFATE SULFURTRANSFERASE RDL2, MITOCHONDRIAL-RELATED"/>
    <property type="match status" value="1"/>
</dbReference>
<organism evidence="2 3">
    <name type="scientific">Glutamicibacter uratoxydans</name>
    <name type="common">Arthrobacter uratoxydans</name>
    <dbReference type="NCBI Taxonomy" id="43667"/>
    <lineage>
        <taxon>Bacteria</taxon>
        <taxon>Bacillati</taxon>
        <taxon>Actinomycetota</taxon>
        <taxon>Actinomycetes</taxon>
        <taxon>Micrococcales</taxon>
        <taxon>Micrococcaceae</taxon>
        <taxon>Glutamicibacter</taxon>
    </lineage>
</organism>
<sequence>MNTPLPSISAQELKTLLDADSPITVLDVRTPGEFEAIHIPGSYNIPLNLLSEHADEVKKKLAQKIILVCQSGSRATQAQQCLLDFDIESGSVLAGGIAAYENSGGRVIRGVQRWAMDRQMRMTAGSIVLLSMAGAKFINPKLGYIAAGIGGGLVFSALRNSCPMISALAVMPWNKPKHTSTALSGIPSAGQQLLGTGN</sequence>
<dbReference type="PROSITE" id="PS50206">
    <property type="entry name" value="RHODANESE_3"/>
    <property type="match status" value="1"/>
</dbReference>
<dbReference type="EMBL" id="BJNY01000018">
    <property type="protein sequence ID" value="GED07296.1"/>
    <property type="molecule type" value="Genomic_DNA"/>
</dbReference>
<keyword evidence="3" id="KW-1185">Reference proteome</keyword>
<accession>A0A4Y4DQS8</accession>
<evidence type="ECO:0000313" key="3">
    <source>
        <dbReference type="Proteomes" id="UP000316612"/>
    </source>
</evidence>
<comment type="caution">
    <text evidence="2">The sequence shown here is derived from an EMBL/GenBank/DDBJ whole genome shotgun (WGS) entry which is preliminary data.</text>
</comment>
<dbReference type="SUPFAM" id="SSF52821">
    <property type="entry name" value="Rhodanese/Cell cycle control phosphatase"/>
    <property type="match status" value="1"/>
</dbReference>
<dbReference type="Proteomes" id="UP000316612">
    <property type="component" value="Unassembled WGS sequence"/>
</dbReference>